<dbReference type="EMBL" id="LAZR01064689">
    <property type="protein sequence ID" value="KKK57038.1"/>
    <property type="molecule type" value="Genomic_DNA"/>
</dbReference>
<sequence>TVVVEPEANLQLAVELIDPGGASLGVATAAVAPSGNDLVLQTVATTSAGSYLLTLGTGSTDAGTYRLQLVLNSAVEEELYDGPTNDDASTAQDLDAAFIELGIATADRSAVLGRTILSEDWFRFTLDDGQNATLALKKLATGSVTLDLFDSAGHLAAGVASAAVDQLISNFADASSNGTADPYFARVRGDAYTDYSLVITRNADFDVEPNDDLAAAQELTPSESVLGYLAAPNAPGNPTKSSVAGNVDTDVENAQYEPGRLIVRFDQSHTSKTKGLAVSAIAAAGGKIVGRLPLIGAMVVELLDAKADVFSAAAALSADPSILYAQPDYILHALDSFPNDPLLSDLWGLHNAG</sequence>
<protein>
    <recommendedName>
        <fullName evidence="1">Fervidolysin-like N-terminal prodomain domain-containing protein</fullName>
    </recommendedName>
</protein>
<dbReference type="AlphaFoldDB" id="A0A0F8WK55"/>
<proteinExistence type="predicted"/>
<evidence type="ECO:0000259" key="1">
    <source>
        <dbReference type="Pfam" id="PF22148"/>
    </source>
</evidence>
<dbReference type="Pfam" id="PF22148">
    <property type="entry name" value="Fervidolysin_NPro-like"/>
    <property type="match status" value="1"/>
</dbReference>
<evidence type="ECO:0000313" key="2">
    <source>
        <dbReference type="EMBL" id="KKK57038.1"/>
    </source>
</evidence>
<dbReference type="InterPro" id="IPR037045">
    <property type="entry name" value="S8pro/Inhibitor_I9_sf"/>
</dbReference>
<feature type="domain" description="Fervidolysin-like N-terminal prodomain" evidence="1">
    <location>
        <begin position="246"/>
        <end position="327"/>
    </location>
</feature>
<comment type="caution">
    <text evidence="2">The sequence shown here is derived from an EMBL/GenBank/DDBJ whole genome shotgun (WGS) entry which is preliminary data.</text>
</comment>
<dbReference type="Gene3D" id="3.30.70.80">
    <property type="entry name" value="Peptidase S8 propeptide/proteinase inhibitor I9"/>
    <property type="match status" value="1"/>
</dbReference>
<dbReference type="Gene3D" id="2.60.120.380">
    <property type="match status" value="1"/>
</dbReference>
<gene>
    <name evidence="2" type="ORF">LCGC14_3058510</name>
</gene>
<organism evidence="2">
    <name type="scientific">marine sediment metagenome</name>
    <dbReference type="NCBI Taxonomy" id="412755"/>
    <lineage>
        <taxon>unclassified sequences</taxon>
        <taxon>metagenomes</taxon>
        <taxon>ecological metagenomes</taxon>
    </lineage>
</organism>
<name>A0A0F8WK55_9ZZZZ</name>
<feature type="non-terminal residue" evidence="2">
    <location>
        <position position="353"/>
    </location>
</feature>
<dbReference type="InterPro" id="IPR054399">
    <property type="entry name" value="Fervidolysin-like_N_prodom"/>
</dbReference>
<accession>A0A0F8WK55</accession>
<reference evidence="2" key="1">
    <citation type="journal article" date="2015" name="Nature">
        <title>Complex archaea that bridge the gap between prokaryotes and eukaryotes.</title>
        <authorList>
            <person name="Spang A."/>
            <person name="Saw J.H."/>
            <person name="Jorgensen S.L."/>
            <person name="Zaremba-Niedzwiedzka K."/>
            <person name="Martijn J."/>
            <person name="Lind A.E."/>
            <person name="van Eijk R."/>
            <person name="Schleper C."/>
            <person name="Guy L."/>
            <person name="Ettema T.J."/>
        </authorList>
    </citation>
    <scope>NUCLEOTIDE SEQUENCE</scope>
</reference>
<feature type="non-terminal residue" evidence="2">
    <location>
        <position position="1"/>
    </location>
</feature>